<dbReference type="InterPro" id="IPR050465">
    <property type="entry name" value="UPF0194_transport"/>
</dbReference>
<comment type="subcellular location">
    <subcellularLocation>
        <location evidence="1">Cell envelope</location>
    </subcellularLocation>
</comment>
<dbReference type="PANTHER" id="PTHR32347">
    <property type="entry name" value="EFFLUX SYSTEM COMPONENT YKNX-RELATED"/>
    <property type="match status" value="1"/>
</dbReference>
<sequence>MKKLLLLSLLLSVQACTEQRQEQTISVVVEKKDFEVLLRAKGELHAKDNKRVSAPVSSMHALRLEWLKPENSFVKEGELLARFDASRYQLIRQRAMWSLQQHSLAKNNTKTKLNIEQLSVLSESNVVAAEMEMSERFSVDDLLVYSKNEIADQMLDKEYLGSKQEYLDWRKDTSSAQGSAQLAVHEVKEQSEQRTIERNDKVLKQLNIYAPQDGVFVHHKNWRGEKVQVGQQLLSGSKLGSIPNLEALQAKLYVLESEALGIEPGQSVKLNLDAFPDKGIRGELLSISSVASPRSQRSPINYFEVIVQLEETDPDFMRPGQRLEGQIAIVSKPDTLTVPRQSLFSKDGLFWVYVKMGDAYERRVVNLGVRSLSRVEIRAGLEAGESVALSLPENIVGS</sequence>
<evidence type="ECO:0000256" key="1">
    <source>
        <dbReference type="ARBA" id="ARBA00004196"/>
    </source>
</evidence>
<proteinExistence type="predicted"/>
<name>A0A7X0JSK2_9GAMM</name>
<dbReference type="InterPro" id="IPR058649">
    <property type="entry name" value="CzcB_C"/>
</dbReference>
<keyword evidence="5" id="KW-1185">Reference proteome</keyword>
<evidence type="ECO:0000313" key="4">
    <source>
        <dbReference type="EMBL" id="MBB6520601.1"/>
    </source>
</evidence>
<evidence type="ECO:0000259" key="3">
    <source>
        <dbReference type="Pfam" id="PF25975"/>
    </source>
</evidence>
<comment type="caution">
    <text evidence="4">The sequence shown here is derived from an EMBL/GenBank/DDBJ whole genome shotgun (WGS) entry which is preliminary data.</text>
</comment>
<dbReference type="RefSeq" id="WP_166850776.1">
    <property type="nucleotide sequence ID" value="NZ_JAAONY010000001.1"/>
</dbReference>
<dbReference type="Gene3D" id="2.40.420.20">
    <property type="match status" value="1"/>
</dbReference>
<reference evidence="4 5" key="1">
    <citation type="submission" date="2020-08" db="EMBL/GenBank/DDBJ databases">
        <title>Genomic Encyclopedia of Type Strains, Phase IV (KMG-IV): sequencing the most valuable type-strain genomes for metagenomic binning, comparative biology and taxonomic classification.</title>
        <authorList>
            <person name="Goeker M."/>
        </authorList>
    </citation>
    <scope>NUCLEOTIDE SEQUENCE [LARGE SCALE GENOMIC DNA]</scope>
    <source>
        <strain evidence="4 5">DSM 22368</strain>
    </source>
</reference>
<dbReference type="InParanoid" id="A0A7X0JSK2"/>
<evidence type="ECO:0000313" key="5">
    <source>
        <dbReference type="Proteomes" id="UP000528457"/>
    </source>
</evidence>
<organism evidence="4 5">
    <name type="scientific">Pseudoteredinibacter isoporae</name>
    <dbReference type="NCBI Taxonomy" id="570281"/>
    <lineage>
        <taxon>Bacteria</taxon>
        <taxon>Pseudomonadati</taxon>
        <taxon>Pseudomonadota</taxon>
        <taxon>Gammaproteobacteria</taxon>
        <taxon>Cellvibrionales</taxon>
        <taxon>Cellvibrionaceae</taxon>
        <taxon>Pseudoteredinibacter</taxon>
    </lineage>
</organism>
<keyword evidence="2" id="KW-0175">Coiled coil</keyword>
<gene>
    <name evidence="4" type="ORF">HNR48_000879</name>
</gene>
<dbReference type="Gene3D" id="2.40.30.170">
    <property type="match status" value="1"/>
</dbReference>
<accession>A0A7X0JSK2</accession>
<evidence type="ECO:0000256" key="2">
    <source>
        <dbReference type="ARBA" id="ARBA00023054"/>
    </source>
</evidence>
<dbReference type="PANTHER" id="PTHR32347:SF23">
    <property type="entry name" value="BLL5650 PROTEIN"/>
    <property type="match status" value="1"/>
</dbReference>
<dbReference type="PROSITE" id="PS51257">
    <property type="entry name" value="PROKAR_LIPOPROTEIN"/>
    <property type="match status" value="1"/>
</dbReference>
<dbReference type="GO" id="GO:0030313">
    <property type="term" value="C:cell envelope"/>
    <property type="evidence" value="ECO:0007669"/>
    <property type="project" value="UniProtKB-SubCell"/>
</dbReference>
<dbReference type="EMBL" id="JACHHT010000001">
    <property type="protein sequence ID" value="MBB6520601.1"/>
    <property type="molecule type" value="Genomic_DNA"/>
</dbReference>
<dbReference type="Pfam" id="PF25975">
    <property type="entry name" value="CzcB_C"/>
    <property type="match status" value="1"/>
</dbReference>
<protein>
    <submittedName>
        <fullName evidence="4">Multidrug efflux pump subunit AcrA (Membrane-fusion protein)</fullName>
    </submittedName>
</protein>
<feature type="domain" description="CzcB-like C-terminal circularly permuted SH3-like" evidence="3">
    <location>
        <begin position="336"/>
        <end position="388"/>
    </location>
</feature>
<dbReference type="Proteomes" id="UP000528457">
    <property type="component" value="Unassembled WGS sequence"/>
</dbReference>
<dbReference type="AlphaFoldDB" id="A0A7X0JSK2"/>